<reference evidence="5" key="1">
    <citation type="submission" date="2019-06" db="EMBL/GenBank/DDBJ databases">
        <authorList>
            <person name="Murdoch R.W."/>
            <person name="Fathepure B."/>
        </authorList>
    </citation>
    <scope>NUCLEOTIDE SEQUENCE</scope>
</reference>
<dbReference type="EMBL" id="MN079087">
    <property type="protein sequence ID" value="QEA04701.1"/>
    <property type="molecule type" value="Genomic_DNA"/>
</dbReference>
<evidence type="ECO:0000313" key="5">
    <source>
        <dbReference type="EMBL" id="QEA04701.1"/>
    </source>
</evidence>
<dbReference type="PROSITE" id="PS51123">
    <property type="entry name" value="OMPA_2"/>
    <property type="match status" value="1"/>
</dbReference>
<dbReference type="InterPro" id="IPR036737">
    <property type="entry name" value="OmpA-like_sf"/>
</dbReference>
<dbReference type="InterPro" id="IPR006665">
    <property type="entry name" value="OmpA-like"/>
</dbReference>
<dbReference type="InterPro" id="IPR050330">
    <property type="entry name" value="Bact_OuterMem_StrucFunc"/>
</dbReference>
<dbReference type="Gene3D" id="3.30.1330.60">
    <property type="entry name" value="OmpA-like domain"/>
    <property type="match status" value="1"/>
</dbReference>
<evidence type="ECO:0000256" key="1">
    <source>
        <dbReference type="ARBA" id="ARBA00004442"/>
    </source>
</evidence>
<sequence>MRSVSMRAGAFALLTATLLAGCQTTDPYTGEPQTSNTTTGAAVGAVAGAVVGLATGDDATERRQHALIGAGIGGLSGAAIGNYMDRQEAELRQRLRNSGVSVTRKGDRIILNMPGNVTFATDSADLRSQFFDVLDSVSLVLKEYEKTVINVAGHTDSTGPADYNQRLSERRAQTVADYLRNRGINSQRIIARGYGEDYPIASNDTEQGRQQNRRVTLELTPLRAQ</sequence>
<comment type="subcellular location">
    <subcellularLocation>
        <location evidence="1">Cell outer membrane</location>
    </subcellularLocation>
</comment>
<proteinExistence type="predicted"/>
<feature type="domain" description="OmpA-like" evidence="4">
    <location>
        <begin position="106"/>
        <end position="223"/>
    </location>
</feature>
<dbReference type="AlphaFoldDB" id="A0A5B8R897"/>
<dbReference type="PROSITE" id="PS01068">
    <property type="entry name" value="OMPA_1"/>
    <property type="match status" value="1"/>
</dbReference>
<evidence type="ECO:0000256" key="2">
    <source>
        <dbReference type="ARBA" id="ARBA00023136"/>
    </source>
</evidence>
<name>A0A5B8R897_9ZZZZ</name>
<gene>
    <name evidence="5" type="primary">yiaD</name>
    <name evidence="5" type="ORF">KBTEX_01009</name>
</gene>
<dbReference type="Pfam" id="PF00691">
    <property type="entry name" value="OmpA"/>
    <property type="match status" value="1"/>
</dbReference>
<keyword evidence="2" id="KW-0472">Membrane</keyword>
<dbReference type="PROSITE" id="PS51257">
    <property type="entry name" value="PROKAR_LIPOPROTEIN"/>
    <property type="match status" value="1"/>
</dbReference>
<dbReference type="PRINTS" id="PR01023">
    <property type="entry name" value="NAFLGMOTY"/>
</dbReference>
<dbReference type="InterPro" id="IPR006664">
    <property type="entry name" value="OMP_bac"/>
</dbReference>
<keyword evidence="5" id="KW-0449">Lipoprotein</keyword>
<dbReference type="InterPro" id="IPR006690">
    <property type="entry name" value="OMPA-like_CS"/>
</dbReference>
<protein>
    <submittedName>
        <fullName evidence="5">Putative lipoprotein YiaD</fullName>
    </submittedName>
</protein>
<dbReference type="PANTHER" id="PTHR30329:SF21">
    <property type="entry name" value="LIPOPROTEIN YIAD-RELATED"/>
    <property type="match status" value="1"/>
</dbReference>
<dbReference type="InterPro" id="IPR039567">
    <property type="entry name" value="Gly-zipper"/>
</dbReference>
<dbReference type="SUPFAM" id="SSF103088">
    <property type="entry name" value="OmpA-like"/>
    <property type="match status" value="1"/>
</dbReference>
<organism evidence="5">
    <name type="scientific">uncultured organism</name>
    <dbReference type="NCBI Taxonomy" id="155900"/>
    <lineage>
        <taxon>unclassified sequences</taxon>
        <taxon>environmental samples</taxon>
    </lineage>
</organism>
<accession>A0A5B8R897</accession>
<evidence type="ECO:0000256" key="3">
    <source>
        <dbReference type="ARBA" id="ARBA00023237"/>
    </source>
</evidence>
<keyword evidence="3" id="KW-0998">Cell outer membrane</keyword>
<evidence type="ECO:0000259" key="4">
    <source>
        <dbReference type="PROSITE" id="PS51123"/>
    </source>
</evidence>
<dbReference type="CDD" id="cd07185">
    <property type="entry name" value="OmpA_C-like"/>
    <property type="match status" value="1"/>
</dbReference>
<dbReference type="Pfam" id="PF13488">
    <property type="entry name" value="Gly-zipper_Omp"/>
    <property type="match status" value="1"/>
</dbReference>
<dbReference type="PANTHER" id="PTHR30329">
    <property type="entry name" value="STATOR ELEMENT OF FLAGELLAR MOTOR COMPLEX"/>
    <property type="match status" value="1"/>
</dbReference>
<dbReference type="PRINTS" id="PR01021">
    <property type="entry name" value="OMPADOMAIN"/>
</dbReference>
<dbReference type="GO" id="GO:0016020">
    <property type="term" value="C:membrane"/>
    <property type="evidence" value="ECO:0007669"/>
    <property type="project" value="InterPro"/>
</dbReference>